<dbReference type="Pfam" id="PF00239">
    <property type="entry name" value="Resolvase"/>
    <property type="match status" value="1"/>
</dbReference>
<protein>
    <submittedName>
        <fullName evidence="4">Resolvase-like protein YneB</fullName>
    </submittedName>
</protein>
<accession>A0A0G0Q4T6</accession>
<dbReference type="EMBL" id="LBXN01000045">
    <property type="protein sequence ID" value="KKR32391.1"/>
    <property type="molecule type" value="Genomic_DNA"/>
</dbReference>
<dbReference type="Gene3D" id="3.40.50.1390">
    <property type="entry name" value="Resolvase, N-terminal catalytic domain"/>
    <property type="match status" value="1"/>
</dbReference>
<evidence type="ECO:0000256" key="2">
    <source>
        <dbReference type="ARBA" id="ARBA00023172"/>
    </source>
</evidence>
<proteinExistence type="predicted"/>
<name>A0A0G0Q4T6_9BACT</name>
<dbReference type="GO" id="GO:0000150">
    <property type="term" value="F:DNA strand exchange activity"/>
    <property type="evidence" value="ECO:0007669"/>
    <property type="project" value="InterPro"/>
</dbReference>
<comment type="caution">
    <text evidence="4">The sequence shown here is derived from an EMBL/GenBank/DDBJ whole genome shotgun (WGS) entry which is preliminary data.</text>
</comment>
<dbReference type="GO" id="GO:0003677">
    <property type="term" value="F:DNA binding"/>
    <property type="evidence" value="ECO:0007669"/>
    <property type="project" value="UniProtKB-KW"/>
</dbReference>
<gene>
    <name evidence="4" type="ORF">UT63_C0045G0008</name>
</gene>
<keyword evidence="2" id="KW-0233">DNA recombination</keyword>
<dbReference type="InterPro" id="IPR050639">
    <property type="entry name" value="SSR_resolvase"/>
</dbReference>
<dbReference type="PROSITE" id="PS51736">
    <property type="entry name" value="RECOMBINASES_3"/>
    <property type="match status" value="1"/>
</dbReference>
<organism evidence="4 5">
    <name type="scientific">Candidatus Gottesmanbacteria bacterium GW2011_GWC2_39_8</name>
    <dbReference type="NCBI Taxonomy" id="1618450"/>
    <lineage>
        <taxon>Bacteria</taxon>
        <taxon>Candidatus Gottesmaniibacteriota</taxon>
    </lineage>
</organism>
<evidence type="ECO:0000259" key="3">
    <source>
        <dbReference type="PROSITE" id="PS51736"/>
    </source>
</evidence>
<feature type="domain" description="Resolvase/invertase-type recombinase catalytic" evidence="3">
    <location>
        <begin position="3"/>
        <end position="151"/>
    </location>
</feature>
<dbReference type="PANTHER" id="PTHR30461:SF2">
    <property type="entry name" value="SERINE RECOMBINASE PINE-RELATED"/>
    <property type="match status" value="1"/>
</dbReference>
<dbReference type="SUPFAM" id="SSF53041">
    <property type="entry name" value="Resolvase-like"/>
    <property type="match status" value="1"/>
</dbReference>
<dbReference type="InterPro" id="IPR006119">
    <property type="entry name" value="Resolv_N"/>
</dbReference>
<dbReference type="AlphaFoldDB" id="A0A0G0Q4T6"/>
<dbReference type="InterPro" id="IPR036162">
    <property type="entry name" value="Resolvase-like_N_sf"/>
</dbReference>
<sequence>MKKYILYARVASQQQADANSLTQQIDDLQEYAKTNNLEIGEVISEFASGTSIDRVGIKTMLKRLSTGQYNGVLCTKIDRLCRNWIDFSVFHRFMEEKGMEIITTQGKFENKLESSPADKFISTVMAAVGEYNRTLMSERIKAGIKKAKLEGKNVFATQKQN</sequence>
<evidence type="ECO:0000256" key="1">
    <source>
        <dbReference type="ARBA" id="ARBA00023125"/>
    </source>
</evidence>
<evidence type="ECO:0000313" key="4">
    <source>
        <dbReference type="EMBL" id="KKR32391.1"/>
    </source>
</evidence>
<dbReference type="SMART" id="SM00857">
    <property type="entry name" value="Resolvase"/>
    <property type="match status" value="1"/>
</dbReference>
<dbReference type="PANTHER" id="PTHR30461">
    <property type="entry name" value="DNA-INVERTASE FROM LAMBDOID PROPHAGE"/>
    <property type="match status" value="1"/>
</dbReference>
<reference evidence="4 5" key="1">
    <citation type="journal article" date="2015" name="Nature">
        <title>rRNA introns, odd ribosomes, and small enigmatic genomes across a large radiation of phyla.</title>
        <authorList>
            <person name="Brown C.T."/>
            <person name="Hug L.A."/>
            <person name="Thomas B.C."/>
            <person name="Sharon I."/>
            <person name="Castelle C.J."/>
            <person name="Singh A."/>
            <person name="Wilkins M.J."/>
            <person name="Williams K.H."/>
            <person name="Banfield J.F."/>
        </authorList>
    </citation>
    <scope>NUCLEOTIDE SEQUENCE [LARGE SCALE GENOMIC DNA]</scope>
</reference>
<evidence type="ECO:0000313" key="5">
    <source>
        <dbReference type="Proteomes" id="UP000034539"/>
    </source>
</evidence>
<keyword evidence="1" id="KW-0238">DNA-binding</keyword>
<dbReference type="CDD" id="cd00338">
    <property type="entry name" value="Ser_Recombinase"/>
    <property type="match status" value="1"/>
</dbReference>
<dbReference type="Proteomes" id="UP000034539">
    <property type="component" value="Unassembled WGS sequence"/>
</dbReference>